<dbReference type="PROSITE" id="PS50878">
    <property type="entry name" value="RT_POL"/>
    <property type="match status" value="1"/>
</dbReference>
<name>A0A821NTB4_9NEOP</name>
<dbReference type="PANTHER" id="PTHR33332">
    <property type="entry name" value="REVERSE TRANSCRIPTASE DOMAIN-CONTAINING PROTEIN"/>
    <property type="match status" value="1"/>
</dbReference>
<keyword evidence="3" id="KW-1185">Reference proteome</keyword>
<sequence>MISGCIPKSWITQSIIPILKYNKPADDPSSHRPIVLSSVLMKTAEHLVKIRLEWFLDSKNLLATSQFSFRKSRSTMDSLGIFTTDIRLAFSNNESIVATFLFKAGSMSDPSNFRPISVLPTCSKIFEKIILNQLVSHFNVNKLLHNNQFGFTKGRSTADAGVELYRYIVKAWEESHDALGVFCDLSKAFDCVQHETLIGKLRHYGIKNTALNLLTSYLHGRTQKVEVNGKRSSGSAVDMGVPQGSILGPFLFLVYINDLPFMVERKHQIVLFADDTSLILKIKRQITNFDDVNNALSSIVHWFSMNNLLLNAKKTKCIKFCAKNARVMDTRPIINGEELNLDDTTVFLGITMDSKLQWSPHINGLAKRLSSAAYAVKKIRSLTDVDTARLVYFSYFHSLMTYGLLLWGHAADVETIFILQKRAIRAIYNLKYISSAYDNVLISVLRGKFALLKCTTYSVKFYYQYAQ</sequence>
<dbReference type="SUPFAM" id="SSF56672">
    <property type="entry name" value="DNA/RNA polymerases"/>
    <property type="match status" value="1"/>
</dbReference>
<evidence type="ECO:0000259" key="1">
    <source>
        <dbReference type="PROSITE" id="PS50878"/>
    </source>
</evidence>
<comment type="caution">
    <text evidence="2">The sequence shown here is derived from an EMBL/GenBank/DDBJ whole genome shotgun (WGS) entry which is preliminary data.</text>
</comment>
<gene>
    <name evidence="2" type="ORF">PMACD_LOCUS3072</name>
</gene>
<dbReference type="EMBL" id="CAJOBZ010000005">
    <property type="protein sequence ID" value="CAF4794448.1"/>
    <property type="molecule type" value="Genomic_DNA"/>
</dbReference>
<evidence type="ECO:0000313" key="3">
    <source>
        <dbReference type="Proteomes" id="UP000663880"/>
    </source>
</evidence>
<dbReference type="InterPro" id="IPR000477">
    <property type="entry name" value="RT_dom"/>
</dbReference>
<dbReference type="Pfam" id="PF00078">
    <property type="entry name" value="RVT_1"/>
    <property type="match status" value="1"/>
</dbReference>
<protein>
    <recommendedName>
        <fullName evidence="1">Reverse transcriptase domain-containing protein</fullName>
    </recommendedName>
</protein>
<accession>A0A821NTB4</accession>
<dbReference type="InterPro" id="IPR043502">
    <property type="entry name" value="DNA/RNA_pol_sf"/>
</dbReference>
<dbReference type="GO" id="GO:0071897">
    <property type="term" value="P:DNA biosynthetic process"/>
    <property type="evidence" value="ECO:0007669"/>
    <property type="project" value="UniProtKB-ARBA"/>
</dbReference>
<dbReference type="OrthoDB" id="414730at2759"/>
<dbReference type="AlphaFoldDB" id="A0A821NTB4"/>
<evidence type="ECO:0000313" key="2">
    <source>
        <dbReference type="EMBL" id="CAF4794448.1"/>
    </source>
</evidence>
<proteinExistence type="predicted"/>
<feature type="domain" description="Reverse transcriptase" evidence="1">
    <location>
        <begin position="70"/>
        <end position="352"/>
    </location>
</feature>
<organism evidence="2 3">
    <name type="scientific">Pieris macdunnoughi</name>
    <dbReference type="NCBI Taxonomy" id="345717"/>
    <lineage>
        <taxon>Eukaryota</taxon>
        <taxon>Metazoa</taxon>
        <taxon>Ecdysozoa</taxon>
        <taxon>Arthropoda</taxon>
        <taxon>Hexapoda</taxon>
        <taxon>Insecta</taxon>
        <taxon>Pterygota</taxon>
        <taxon>Neoptera</taxon>
        <taxon>Endopterygota</taxon>
        <taxon>Lepidoptera</taxon>
        <taxon>Glossata</taxon>
        <taxon>Ditrysia</taxon>
        <taxon>Papilionoidea</taxon>
        <taxon>Pieridae</taxon>
        <taxon>Pierinae</taxon>
        <taxon>Pieris</taxon>
    </lineage>
</organism>
<dbReference type="CDD" id="cd01650">
    <property type="entry name" value="RT_nLTR_like"/>
    <property type="match status" value="1"/>
</dbReference>
<reference evidence="2" key="1">
    <citation type="submission" date="2021-02" db="EMBL/GenBank/DDBJ databases">
        <authorList>
            <person name="Steward A R."/>
        </authorList>
    </citation>
    <scope>NUCLEOTIDE SEQUENCE</scope>
</reference>
<dbReference type="Proteomes" id="UP000663880">
    <property type="component" value="Unassembled WGS sequence"/>
</dbReference>